<evidence type="ECO:0000313" key="3">
    <source>
        <dbReference type="EMBL" id="KAG0582394.1"/>
    </source>
</evidence>
<organism evidence="2 4">
    <name type="scientific">Ceratodon purpureus</name>
    <name type="common">Fire moss</name>
    <name type="synonym">Dicranum purpureum</name>
    <dbReference type="NCBI Taxonomy" id="3225"/>
    <lineage>
        <taxon>Eukaryota</taxon>
        <taxon>Viridiplantae</taxon>
        <taxon>Streptophyta</taxon>
        <taxon>Embryophyta</taxon>
        <taxon>Bryophyta</taxon>
        <taxon>Bryophytina</taxon>
        <taxon>Bryopsida</taxon>
        <taxon>Dicranidae</taxon>
        <taxon>Pseudoditrichales</taxon>
        <taxon>Ditrichaceae</taxon>
        <taxon>Ceratodon</taxon>
    </lineage>
</organism>
<feature type="compositionally biased region" description="Low complexity" evidence="1">
    <location>
        <begin position="36"/>
        <end position="46"/>
    </location>
</feature>
<gene>
    <name evidence="2" type="ORF">KC19_3G056200</name>
    <name evidence="3" type="ORF">KC19_3G056400</name>
</gene>
<dbReference type="EMBL" id="CM026423">
    <property type="protein sequence ID" value="KAG0582394.1"/>
    <property type="molecule type" value="Genomic_DNA"/>
</dbReference>
<accession>A0A8T0IHK3</accession>
<evidence type="ECO:0000313" key="4">
    <source>
        <dbReference type="Proteomes" id="UP000822688"/>
    </source>
</evidence>
<evidence type="ECO:0000256" key="1">
    <source>
        <dbReference type="SAM" id="MobiDB-lite"/>
    </source>
</evidence>
<name>A0A8T0IHK3_CERPU</name>
<protein>
    <submittedName>
        <fullName evidence="2">Uncharacterized protein</fullName>
    </submittedName>
</protein>
<proteinExistence type="predicted"/>
<feature type="compositionally biased region" description="Basic and acidic residues" evidence="1">
    <location>
        <begin position="94"/>
        <end position="104"/>
    </location>
</feature>
<sequence length="251" mass="26769">MINRKKAKNLSLVARASISTRRRPNLAARRTPAQISSLPSSTLPTTHQLQLQSPPSLRNGGQVLVRRQRERHEGHPGAHAPPWGRGGGARPARVVREQVREGHRGQRRLRGRTRDGGGGGAGLGGDQCGGRDRGGAGRVVLVPGGRDGAGAGVRGGVREGEGGRRGNHLQAAAHVGGPGAGLHPVRALDARSAAMSRDSECWHKYCASYVHVFMSSTRRSVSGPLSPWVAVQSLVHSLFPQFFVITFDSWQ</sequence>
<evidence type="ECO:0000313" key="2">
    <source>
        <dbReference type="EMBL" id="KAG0582391.1"/>
    </source>
</evidence>
<dbReference type="Proteomes" id="UP000822688">
    <property type="component" value="Chromosome 3"/>
</dbReference>
<feature type="compositionally biased region" description="Gly residues" evidence="1">
    <location>
        <begin position="145"/>
        <end position="155"/>
    </location>
</feature>
<dbReference type="AlphaFoldDB" id="A0A8T0IHK3"/>
<reference evidence="2" key="1">
    <citation type="submission" date="2020-06" db="EMBL/GenBank/DDBJ databases">
        <title>WGS assembly of Ceratodon purpureus strain R40.</title>
        <authorList>
            <person name="Carey S.B."/>
            <person name="Jenkins J."/>
            <person name="Shu S."/>
            <person name="Lovell J.T."/>
            <person name="Sreedasyam A."/>
            <person name="Maumus F."/>
            <person name="Tiley G.P."/>
            <person name="Fernandez-Pozo N."/>
            <person name="Barry K."/>
            <person name="Chen C."/>
            <person name="Wang M."/>
            <person name="Lipzen A."/>
            <person name="Daum C."/>
            <person name="Saski C.A."/>
            <person name="Payton A.C."/>
            <person name="Mcbreen J.C."/>
            <person name="Conrad R.E."/>
            <person name="Kollar L.M."/>
            <person name="Olsson S."/>
            <person name="Huttunen S."/>
            <person name="Landis J.B."/>
            <person name="Wickett N.J."/>
            <person name="Johnson M.G."/>
            <person name="Rensing S.A."/>
            <person name="Grimwood J."/>
            <person name="Schmutz J."/>
            <person name="Mcdaniel S.F."/>
        </authorList>
    </citation>
    <scope>NUCLEOTIDE SEQUENCE</scope>
    <source>
        <strain evidence="2">R40</strain>
    </source>
</reference>
<feature type="region of interest" description="Disordered" evidence="1">
    <location>
        <begin position="21"/>
        <end position="165"/>
    </location>
</feature>
<feature type="compositionally biased region" description="Gly residues" evidence="1">
    <location>
        <begin position="116"/>
        <end position="128"/>
    </location>
</feature>
<keyword evidence="4" id="KW-1185">Reference proteome</keyword>
<feature type="compositionally biased region" description="Polar residues" evidence="1">
    <location>
        <begin position="47"/>
        <end position="56"/>
    </location>
</feature>
<dbReference type="EMBL" id="CM026423">
    <property type="protein sequence ID" value="KAG0582391.1"/>
    <property type="molecule type" value="Genomic_DNA"/>
</dbReference>
<comment type="caution">
    <text evidence="2">The sequence shown here is derived from an EMBL/GenBank/DDBJ whole genome shotgun (WGS) entry which is preliminary data.</text>
</comment>